<dbReference type="EMBL" id="CACTIH010000008">
    <property type="protein sequence ID" value="CAA2933872.1"/>
    <property type="molecule type" value="Genomic_DNA"/>
</dbReference>
<proteinExistence type="predicted"/>
<dbReference type="AlphaFoldDB" id="A0A8S0PCY4"/>
<feature type="compositionally biased region" description="Polar residues" evidence="2">
    <location>
        <begin position="57"/>
        <end position="74"/>
    </location>
</feature>
<feature type="region of interest" description="Disordered" evidence="2">
    <location>
        <begin position="52"/>
        <end position="74"/>
    </location>
</feature>
<sequence length="261" mass="28700">MTSDEEWVEAAMSDDVMVVELLLRLKQSYPLRSVALKPTALPLEWSVRQRRSKPFLTDSTTKPGLRASPTTPLSWSGAASISGGCGGSAGIVDAGPEESSRSSDPKLSKPVRSEVNGDGEKSMKRSRKKKTLAELQVEEYLLDKEKGELKRKIAALRTNLEKQKATNDSLKRLKLESATERRSLIESEKAIHCQFQQKSEAPYHIPPIFPPFVLGNGGSLQCYPPNGPSEDKTVAPCEAKFVLPDLNLNLEEESSLYVLCG</sequence>
<name>A0A8S0PCY4_OLEEU</name>
<dbReference type="PANTHER" id="PTHR35099:SF2">
    <property type="entry name" value="OS02G0182700 PROTEIN"/>
    <property type="match status" value="1"/>
</dbReference>
<keyword evidence="1" id="KW-0175">Coiled coil</keyword>
<protein>
    <submittedName>
        <fullName evidence="3">Uncharacterized protein</fullName>
    </submittedName>
</protein>
<dbReference type="OrthoDB" id="1724644at2759"/>
<accession>A0A8S0PCY4</accession>
<comment type="caution">
    <text evidence="3">The sequence shown here is derived from an EMBL/GenBank/DDBJ whole genome shotgun (WGS) entry which is preliminary data.</text>
</comment>
<reference evidence="3 4" key="1">
    <citation type="submission" date="2019-12" db="EMBL/GenBank/DDBJ databases">
        <authorList>
            <person name="Alioto T."/>
            <person name="Alioto T."/>
            <person name="Gomez Garrido J."/>
        </authorList>
    </citation>
    <scope>NUCLEOTIDE SEQUENCE [LARGE SCALE GENOMIC DNA]</scope>
</reference>
<gene>
    <name evidence="3" type="ORF">OLEA9_A030387</name>
</gene>
<feature type="coiled-coil region" evidence="1">
    <location>
        <begin position="146"/>
        <end position="173"/>
    </location>
</feature>
<dbReference type="Proteomes" id="UP000594638">
    <property type="component" value="Unassembled WGS sequence"/>
</dbReference>
<keyword evidence="4" id="KW-1185">Reference proteome</keyword>
<evidence type="ECO:0000313" key="3">
    <source>
        <dbReference type="EMBL" id="CAA2933872.1"/>
    </source>
</evidence>
<feature type="compositionally biased region" description="Basic and acidic residues" evidence="2">
    <location>
        <begin position="98"/>
        <end position="107"/>
    </location>
</feature>
<dbReference type="Gramene" id="OE9A030387T1">
    <property type="protein sequence ID" value="OE9A030387C1"/>
    <property type="gene ID" value="OE9A030387"/>
</dbReference>
<evidence type="ECO:0000256" key="2">
    <source>
        <dbReference type="SAM" id="MobiDB-lite"/>
    </source>
</evidence>
<dbReference type="PANTHER" id="PTHR35099">
    <property type="entry name" value="OS02G0182700 PROTEIN"/>
    <property type="match status" value="1"/>
</dbReference>
<evidence type="ECO:0000256" key="1">
    <source>
        <dbReference type="SAM" id="Coils"/>
    </source>
</evidence>
<organism evidence="3 4">
    <name type="scientific">Olea europaea subsp. europaea</name>
    <dbReference type="NCBI Taxonomy" id="158383"/>
    <lineage>
        <taxon>Eukaryota</taxon>
        <taxon>Viridiplantae</taxon>
        <taxon>Streptophyta</taxon>
        <taxon>Embryophyta</taxon>
        <taxon>Tracheophyta</taxon>
        <taxon>Spermatophyta</taxon>
        <taxon>Magnoliopsida</taxon>
        <taxon>eudicotyledons</taxon>
        <taxon>Gunneridae</taxon>
        <taxon>Pentapetalae</taxon>
        <taxon>asterids</taxon>
        <taxon>lamiids</taxon>
        <taxon>Lamiales</taxon>
        <taxon>Oleaceae</taxon>
        <taxon>Oleeae</taxon>
        <taxon>Olea</taxon>
    </lineage>
</organism>
<feature type="region of interest" description="Disordered" evidence="2">
    <location>
        <begin position="86"/>
        <end position="129"/>
    </location>
</feature>
<evidence type="ECO:0000313" key="4">
    <source>
        <dbReference type="Proteomes" id="UP000594638"/>
    </source>
</evidence>